<gene>
    <name evidence="3" type="ORF">S01H1_12290</name>
</gene>
<organism evidence="3">
    <name type="scientific">marine sediment metagenome</name>
    <dbReference type="NCBI Taxonomy" id="412755"/>
    <lineage>
        <taxon>unclassified sequences</taxon>
        <taxon>metagenomes</taxon>
        <taxon>ecological metagenomes</taxon>
    </lineage>
</organism>
<accession>X0RFF3</accession>
<comment type="caution">
    <text evidence="3">The sequence shown here is derived from an EMBL/GenBank/DDBJ whole genome shotgun (WGS) entry which is preliminary data.</text>
</comment>
<proteinExistence type="predicted"/>
<sequence length="125" mass="13781">PRFETNTVSVISTPFVSYKQAETQSKFFQSLIASESFELTQEEKIIVSRGRNAGASSGGRKRGPKRLYASNSNEKKSANGGPSAYQDSTALEALIGYVYLTDEKRCAELIRFICAELDKMDDEGP</sequence>
<dbReference type="InterPro" id="IPR000999">
    <property type="entry name" value="RNase_III_dom"/>
</dbReference>
<reference evidence="3" key="1">
    <citation type="journal article" date="2014" name="Front. Microbiol.">
        <title>High frequency of phylogenetically diverse reductive dehalogenase-homologous genes in deep subseafloor sedimentary metagenomes.</title>
        <authorList>
            <person name="Kawai M."/>
            <person name="Futagami T."/>
            <person name="Toyoda A."/>
            <person name="Takaki Y."/>
            <person name="Nishi S."/>
            <person name="Hori S."/>
            <person name="Arai W."/>
            <person name="Tsubouchi T."/>
            <person name="Morono Y."/>
            <person name="Uchiyama I."/>
            <person name="Ito T."/>
            <person name="Fujiyama A."/>
            <person name="Inagaki F."/>
            <person name="Takami H."/>
        </authorList>
    </citation>
    <scope>NUCLEOTIDE SEQUENCE</scope>
    <source>
        <strain evidence="3">Expedition CK06-06</strain>
    </source>
</reference>
<dbReference type="GO" id="GO:0006396">
    <property type="term" value="P:RNA processing"/>
    <property type="evidence" value="ECO:0007669"/>
    <property type="project" value="InterPro"/>
</dbReference>
<feature type="domain" description="RNase III" evidence="2">
    <location>
        <begin position="11"/>
        <end position="102"/>
    </location>
</feature>
<dbReference type="PANTHER" id="PTHR34276:SF1">
    <property type="entry name" value="MINI-RIBONUCLEASE 3"/>
    <property type="match status" value="1"/>
</dbReference>
<dbReference type="InterPro" id="IPR036389">
    <property type="entry name" value="RNase_III_sf"/>
</dbReference>
<dbReference type="PANTHER" id="PTHR34276">
    <property type="entry name" value="MINI-RIBONUCLEASE 3"/>
    <property type="match status" value="1"/>
</dbReference>
<dbReference type="SUPFAM" id="SSF69065">
    <property type="entry name" value="RNase III domain-like"/>
    <property type="match status" value="1"/>
</dbReference>
<feature type="region of interest" description="Disordered" evidence="1">
    <location>
        <begin position="48"/>
        <end position="85"/>
    </location>
</feature>
<dbReference type="Gene3D" id="1.10.1520.10">
    <property type="entry name" value="Ribonuclease III domain"/>
    <property type="match status" value="1"/>
</dbReference>
<dbReference type="AlphaFoldDB" id="X0RFF3"/>
<evidence type="ECO:0000313" key="3">
    <source>
        <dbReference type="EMBL" id="GAF67634.1"/>
    </source>
</evidence>
<dbReference type="GO" id="GO:0004525">
    <property type="term" value="F:ribonuclease III activity"/>
    <property type="evidence" value="ECO:0007669"/>
    <property type="project" value="InterPro"/>
</dbReference>
<name>X0RFF3_9ZZZZ</name>
<evidence type="ECO:0000256" key="1">
    <source>
        <dbReference type="SAM" id="MobiDB-lite"/>
    </source>
</evidence>
<protein>
    <recommendedName>
        <fullName evidence="2">RNase III domain-containing protein</fullName>
    </recommendedName>
</protein>
<dbReference type="Pfam" id="PF00636">
    <property type="entry name" value="Ribonuclease_3"/>
    <property type="match status" value="1"/>
</dbReference>
<evidence type="ECO:0000259" key="2">
    <source>
        <dbReference type="Pfam" id="PF00636"/>
    </source>
</evidence>
<feature type="non-terminal residue" evidence="3">
    <location>
        <position position="1"/>
    </location>
</feature>
<dbReference type="EMBL" id="BARS01006298">
    <property type="protein sequence ID" value="GAF67634.1"/>
    <property type="molecule type" value="Genomic_DNA"/>
</dbReference>